<name>A0AAJ0FX86_9HYPO</name>
<dbReference type="Proteomes" id="UP001251528">
    <property type="component" value="Unassembled WGS sequence"/>
</dbReference>
<dbReference type="GO" id="GO:0005085">
    <property type="term" value="F:guanyl-nucleotide exchange factor activity"/>
    <property type="evidence" value="ECO:0007669"/>
    <property type="project" value="InterPro"/>
</dbReference>
<evidence type="ECO:0000259" key="1">
    <source>
        <dbReference type="PROSITE" id="PS50010"/>
    </source>
</evidence>
<dbReference type="PANTHER" id="PTHR47339:SF1">
    <property type="entry name" value="CELL DIVISION CONTROL PROTEIN 24"/>
    <property type="match status" value="1"/>
</dbReference>
<dbReference type="InterPro" id="IPR053026">
    <property type="entry name" value="CDC42_GEF"/>
</dbReference>
<evidence type="ECO:0000313" key="2">
    <source>
        <dbReference type="EMBL" id="KAK2592230.1"/>
    </source>
</evidence>
<dbReference type="GO" id="GO:0005737">
    <property type="term" value="C:cytoplasm"/>
    <property type="evidence" value="ECO:0007669"/>
    <property type="project" value="TreeGrafter"/>
</dbReference>
<dbReference type="InterPro" id="IPR000219">
    <property type="entry name" value="DH_dom"/>
</dbReference>
<gene>
    <name evidence="2" type="primary">CDC24_2</name>
    <name evidence="2" type="ORF">QQS21_010082</name>
</gene>
<dbReference type="PANTHER" id="PTHR47339">
    <property type="entry name" value="CELL DIVISION CONTROL PROTEIN 24"/>
    <property type="match status" value="1"/>
</dbReference>
<comment type="caution">
    <text evidence="2">The sequence shown here is derived from an EMBL/GenBank/DDBJ whole genome shotgun (WGS) entry which is preliminary data.</text>
</comment>
<dbReference type="AlphaFoldDB" id="A0AAJ0FX86"/>
<protein>
    <submittedName>
        <fullName evidence="2">Guanine nucleotide exchange factor for Cdc42p</fullName>
    </submittedName>
</protein>
<evidence type="ECO:0000313" key="3">
    <source>
        <dbReference type="Proteomes" id="UP001251528"/>
    </source>
</evidence>
<dbReference type="SMART" id="SM00325">
    <property type="entry name" value="RhoGEF"/>
    <property type="match status" value="1"/>
</dbReference>
<sequence length="249" mass="28279">MHLPLVPNSQIRPPSSASRYNLAISELTGTEASYVHALQLFCLLRHLVRENALLDNQTLDEVFGNIDALLKFHKSFLKTAEDVSLLPEDQQCWGPVFSAFLDVADLYVDYIGNHRVHLKAAIREHDKLSVASWPPQVRQLVAGTEMIHHTFLRPYSRFAKYSVFLKEIHRGTQCETKRADLESAISLHHSILSKAGEALDTMARGQAVSDLHNRIEDWKHHNPATFGRLLLFDAFLCRPKKELEPALQV</sequence>
<accession>A0AAJ0FX86</accession>
<organism evidence="2 3">
    <name type="scientific">Conoideocrella luteorostrata</name>
    <dbReference type="NCBI Taxonomy" id="1105319"/>
    <lineage>
        <taxon>Eukaryota</taxon>
        <taxon>Fungi</taxon>
        <taxon>Dikarya</taxon>
        <taxon>Ascomycota</taxon>
        <taxon>Pezizomycotina</taxon>
        <taxon>Sordariomycetes</taxon>
        <taxon>Hypocreomycetidae</taxon>
        <taxon>Hypocreales</taxon>
        <taxon>Clavicipitaceae</taxon>
        <taxon>Conoideocrella</taxon>
    </lineage>
</organism>
<dbReference type="PROSITE" id="PS50010">
    <property type="entry name" value="DH_2"/>
    <property type="match status" value="1"/>
</dbReference>
<dbReference type="GO" id="GO:0031106">
    <property type="term" value="P:septin ring organization"/>
    <property type="evidence" value="ECO:0007669"/>
    <property type="project" value="TreeGrafter"/>
</dbReference>
<dbReference type="Gene3D" id="1.20.900.10">
    <property type="entry name" value="Dbl homology (DH) domain"/>
    <property type="match status" value="1"/>
</dbReference>
<dbReference type="SUPFAM" id="SSF48065">
    <property type="entry name" value="DBL homology domain (DH-domain)"/>
    <property type="match status" value="1"/>
</dbReference>
<dbReference type="GO" id="GO:0005634">
    <property type="term" value="C:nucleus"/>
    <property type="evidence" value="ECO:0007669"/>
    <property type="project" value="TreeGrafter"/>
</dbReference>
<dbReference type="InterPro" id="IPR035899">
    <property type="entry name" value="DBL_dom_sf"/>
</dbReference>
<dbReference type="EMBL" id="JASWJB010000279">
    <property type="protein sequence ID" value="KAK2592230.1"/>
    <property type="molecule type" value="Genomic_DNA"/>
</dbReference>
<reference evidence="2" key="1">
    <citation type="submission" date="2023-06" db="EMBL/GenBank/DDBJ databases">
        <title>Conoideocrella luteorostrata (Hypocreales: Clavicipitaceae), a potential biocontrol fungus for elongate hemlock scale in United States Christmas tree production areas.</title>
        <authorList>
            <person name="Barrett H."/>
            <person name="Lovett B."/>
            <person name="Macias A.M."/>
            <person name="Stajich J.E."/>
            <person name="Kasson M.T."/>
        </authorList>
    </citation>
    <scope>NUCLEOTIDE SEQUENCE</scope>
    <source>
        <strain evidence="2">ARSEF 14590</strain>
    </source>
</reference>
<proteinExistence type="predicted"/>
<dbReference type="GO" id="GO:0000935">
    <property type="term" value="C:division septum"/>
    <property type="evidence" value="ECO:0007669"/>
    <property type="project" value="TreeGrafter"/>
</dbReference>
<keyword evidence="3" id="KW-1185">Reference proteome</keyword>
<dbReference type="GO" id="GO:0043332">
    <property type="term" value="C:mating projection tip"/>
    <property type="evidence" value="ECO:0007669"/>
    <property type="project" value="TreeGrafter"/>
</dbReference>
<feature type="domain" description="DH" evidence="1">
    <location>
        <begin position="19"/>
        <end position="198"/>
    </location>
</feature>
<dbReference type="Pfam" id="PF00621">
    <property type="entry name" value="RhoGEF"/>
    <property type="match status" value="1"/>
</dbReference>
<dbReference type="GO" id="GO:0030010">
    <property type="term" value="P:establishment of cell polarity"/>
    <property type="evidence" value="ECO:0007669"/>
    <property type="project" value="TreeGrafter"/>
</dbReference>